<gene>
    <name evidence="5" type="ORF">H9950_11540</name>
</gene>
<evidence type="ECO:0000313" key="5">
    <source>
        <dbReference type="EMBL" id="HJA86797.1"/>
    </source>
</evidence>
<dbReference type="InterPro" id="IPR011047">
    <property type="entry name" value="Quinoprotein_ADH-like_sf"/>
</dbReference>
<keyword evidence="1" id="KW-0732">Signal</keyword>
<dbReference type="PANTHER" id="PTHR34512:SF30">
    <property type="entry name" value="OUTER MEMBRANE PROTEIN ASSEMBLY FACTOR BAMB"/>
    <property type="match status" value="1"/>
</dbReference>
<evidence type="ECO:0000259" key="3">
    <source>
        <dbReference type="Pfam" id="PF13360"/>
    </source>
</evidence>
<protein>
    <submittedName>
        <fullName evidence="5">PQQ-binding-like beta-propeller repeat protein</fullName>
    </submittedName>
</protein>
<dbReference type="InterPro" id="IPR018391">
    <property type="entry name" value="PQQ_b-propeller_rpt"/>
</dbReference>
<dbReference type="Pfam" id="PF16371">
    <property type="entry name" value="MetallophosN"/>
    <property type="match status" value="1"/>
</dbReference>
<dbReference type="EMBL" id="DWZI01000059">
    <property type="protein sequence ID" value="HJA86797.1"/>
    <property type="molecule type" value="Genomic_DNA"/>
</dbReference>
<feature type="signal peptide" evidence="1">
    <location>
        <begin position="1"/>
        <end position="19"/>
    </location>
</feature>
<evidence type="ECO:0000313" key="6">
    <source>
        <dbReference type="Proteomes" id="UP000823862"/>
    </source>
</evidence>
<evidence type="ECO:0000259" key="4">
    <source>
        <dbReference type="Pfam" id="PF16371"/>
    </source>
</evidence>
<feature type="chain" id="PRO_5039204744" evidence="1">
    <location>
        <begin position="20"/>
        <end position="800"/>
    </location>
</feature>
<dbReference type="Gene3D" id="2.130.10.10">
    <property type="entry name" value="YVTN repeat-like/Quinoprotein amine dehydrogenase"/>
    <property type="match status" value="2"/>
</dbReference>
<feature type="domain" description="Pyrrolo-quinoline quinone repeat" evidence="3">
    <location>
        <begin position="463"/>
        <end position="588"/>
    </location>
</feature>
<dbReference type="SUPFAM" id="SSF50998">
    <property type="entry name" value="Quinoprotein alcohol dehydrogenase-like"/>
    <property type="match status" value="2"/>
</dbReference>
<reference evidence="5" key="2">
    <citation type="submission" date="2021-04" db="EMBL/GenBank/DDBJ databases">
        <authorList>
            <person name="Gilroy R."/>
        </authorList>
    </citation>
    <scope>NUCLEOTIDE SEQUENCE</scope>
    <source>
        <strain evidence="5">ChiHjej12B11-9795</strain>
    </source>
</reference>
<dbReference type="Pfam" id="PF13360">
    <property type="entry name" value="PQQ_2"/>
    <property type="match status" value="2"/>
</dbReference>
<name>A0A9D2HZL8_9BACE</name>
<sequence length="800" mass="89245">MRKTYLLLLMLGCTLAGHATYRGRVYVDSNRNGVYDKGEKTLRNVCVSDGLHVVKTGADGTYSLPGHECQRFVFITTPSGYSAEGKYYLRTEGNQEGQTYDFGLQEWNRCIGKDGSHRFVHVADTEIFNTINQEDWANELRDYAANEKVAFMVHTGDICYENGLINHIRLMNTSNMGCPVFYGIGNHDLVKGKYGEELFESIYGPVCYSFDVGSTHYIMTPMLGGDYQPSYKARDVFRWVKNDLEQQPEGKPVIFFNHDLISYTDQFVFDLGDGETLDLSAYNVKGWFYGHWHSHFVRQQGRIRTVSTSTPDKGGIDHATSAFRVVDIDRQGNIESRLRYTYIHQSVAFASIANDVCVQDGTGDFLLSINTYHTAAPAKSVTCSFTDNNGASLAPVKSLAPQSDWNWRAHFRLPETCRGRRIFVTATVRFSDGSIAKERTSFVYDSPHNVLHADWVTNLKANLLYTQPVVAEGKVFIASLDEELRGEAAVFALDAETGKQLWRHEVRNSIKNNIAYAEGTVLAQDAEGYLYALDAGTGAVKWEKKLALDGLPLVLEGLTVDRGKVYAGTGHGLAVYDIASGEQIWRNVGWQRNQAATCHPLVTEDVLVMGTQWSGLYGNDLETGDLRWKLEEPDIRERGATPAYVDGLLYMASGNAFFVIEPSTGHIILRKPLPFSANTNSTPLLTDRLVIFGTQGCGLVALDRETWEEVWRVQTRPSLIYTSPYSRHPVATVDSSPILVGDIVYFGASDGILYGVNWQDGQVVWKHRTGAPVFSSFTNVGNRLFAADYSGNVYAFTLPE</sequence>
<dbReference type="PANTHER" id="PTHR34512">
    <property type="entry name" value="CELL SURFACE PROTEIN"/>
    <property type="match status" value="1"/>
</dbReference>
<organism evidence="5 6">
    <name type="scientific">Candidatus Bacteroides avicola</name>
    <dbReference type="NCBI Taxonomy" id="2838468"/>
    <lineage>
        <taxon>Bacteria</taxon>
        <taxon>Pseudomonadati</taxon>
        <taxon>Bacteroidota</taxon>
        <taxon>Bacteroidia</taxon>
        <taxon>Bacteroidales</taxon>
        <taxon>Bacteroidaceae</taxon>
        <taxon>Bacteroides</taxon>
    </lineage>
</organism>
<comment type="caution">
    <text evidence="5">The sequence shown here is derived from an EMBL/GenBank/DDBJ whole genome shotgun (WGS) entry which is preliminary data.</text>
</comment>
<dbReference type="InterPro" id="IPR015943">
    <property type="entry name" value="WD40/YVTN_repeat-like_dom_sf"/>
</dbReference>
<dbReference type="Gene3D" id="3.60.21.10">
    <property type="match status" value="1"/>
</dbReference>
<feature type="domain" description="Calcineurin-like phosphoesterase" evidence="2">
    <location>
        <begin position="118"/>
        <end position="294"/>
    </location>
</feature>
<evidence type="ECO:0000259" key="2">
    <source>
        <dbReference type="Pfam" id="PF00149"/>
    </source>
</evidence>
<dbReference type="Gene3D" id="2.60.40.10">
    <property type="entry name" value="Immunoglobulins"/>
    <property type="match status" value="1"/>
</dbReference>
<evidence type="ECO:0000256" key="1">
    <source>
        <dbReference type="SAM" id="SignalP"/>
    </source>
</evidence>
<dbReference type="Pfam" id="PF00149">
    <property type="entry name" value="Metallophos"/>
    <property type="match status" value="1"/>
</dbReference>
<dbReference type="InterPro" id="IPR013783">
    <property type="entry name" value="Ig-like_fold"/>
</dbReference>
<feature type="domain" description="Calcineurin-like phosphoesterase N-terminal" evidence="4">
    <location>
        <begin position="36"/>
        <end position="88"/>
    </location>
</feature>
<dbReference type="SUPFAM" id="SSF56300">
    <property type="entry name" value="Metallo-dependent phosphatases"/>
    <property type="match status" value="1"/>
</dbReference>
<dbReference type="GO" id="GO:0016787">
    <property type="term" value="F:hydrolase activity"/>
    <property type="evidence" value="ECO:0007669"/>
    <property type="project" value="InterPro"/>
</dbReference>
<reference evidence="5" key="1">
    <citation type="journal article" date="2021" name="PeerJ">
        <title>Extensive microbial diversity within the chicken gut microbiome revealed by metagenomics and culture.</title>
        <authorList>
            <person name="Gilroy R."/>
            <person name="Ravi A."/>
            <person name="Getino M."/>
            <person name="Pursley I."/>
            <person name="Horton D.L."/>
            <person name="Alikhan N.F."/>
            <person name="Baker D."/>
            <person name="Gharbi K."/>
            <person name="Hall N."/>
            <person name="Watson M."/>
            <person name="Adriaenssens E.M."/>
            <person name="Foster-Nyarko E."/>
            <person name="Jarju S."/>
            <person name="Secka A."/>
            <person name="Antonio M."/>
            <person name="Oren A."/>
            <person name="Chaudhuri R.R."/>
            <person name="La Ragione R."/>
            <person name="Hildebrand F."/>
            <person name="Pallen M.J."/>
        </authorList>
    </citation>
    <scope>NUCLEOTIDE SEQUENCE</scope>
    <source>
        <strain evidence="5">ChiHjej12B11-9795</strain>
    </source>
</reference>
<dbReference type="AlphaFoldDB" id="A0A9D2HZL8"/>
<dbReference type="Proteomes" id="UP000823862">
    <property type="component" value="Unassembled WGS sequence"/>
</dbReference>
<accession>A0A9D2HZL8</accession>
<dbReference type="SMART" id="SM00564">
    <property type="entry name" value="PQQ"/>
    <property type="match status" value="6"/>
</dbReference>
<feature type="domain" description="Pyrrolo-quinoline quinone repeat" evidence="3">
    <location>
        <begin position="620"/>
        <end position="796"/>
    </location>
</feature>
<dbReference type="InterPro" id="IPR029052">
    <property type="entry name" value="Metallo-depent_PP-like"/>
</dbReference>
<proteinExistence type="predicted"/>
<dbReference type="InterPro" id="IPR004843">
    <property type="entry name" value="Calcineurin-like_PHP"/>
</dbReference>
<dbReference type="InterPro" id="IPR002372">
    <property type="entry name" value="PQQ_rpt_dom"/>
</dbReference>
<dbReference type="InterPro" id="IPR032285">
    <property type="entry name" value="Metallophos_N"/>
</dbReference>